<dbReference type="AlphaFoldDB" id="A0A6N0JII2"/>
<dbReference type="Proteomes" id="UP000509782">
    <property type="component" value="Chromosome"/>
</dbReference>
<protein>
    <submittedName>
        <fullName evidence="1">Uncharacterized protein</fullName>
    </submittedName>
</protein>
<sequence length="298" mass="32361">MATENARRSLARAKNSVVSVIEFCGKHPFATGLFAILGVAGLLFSIYSEIQSSEDSGRLQKSVSHVESMMQSVCKSPPCWTAEQAIRSILGSTKDLVDSKVGVSTARSASGWKYSIQDCPLTVHYAQDVAAYFSYPLSAACPFSWVEMFDIEKPMPPPGAVSLGHMIDAITGSPELHMATGCINCGNWHEPYLEFRMPGPSASGFYDLYFTTDFEGTDGSDSVDNSDKFEQTLRANSSRDTSGTLQEFCAVDVKKSVAESLRVARVQSVGYGRRGWHGRPNYPLDICSEGYVAGSPRG</sequence>
<organism evidence="1 2">
    <name type="scientific">Achromobacter denitrificans</name>
    <name type="common">Alcaligenes denitrificans</name>
    <dbReference type="NCBI Taxonomy" id="32002"/>
    <lineage>
        <taxon>Bacteria</taxon>
        <taxon>Pseudomonadati</taxon>
        <taxon>Pseudomonadota</taxon>
        <taxon>Betaproteobacteria</taxon>
        <taxon>Burkholderiales</taxon>
        <taxon>Alcaligenaceae</taxon>
        <taxon>Achromobacter</taxon>
    </lineage>
</organism>
<accession>A0A6N0JII2</accession>
<reference evidence="1 2" key="1">
    <citation type="submission" date="2020-05" db="EMBL/GenBank/DDBJ databases">
        <title>FDA dAtabase for Regulatory Grade micrObial Sequences (FDA-ARGOS): Supporting development and validation of Infectious Disease Dx tests.</title>
        <authorList>
            <person name="Sproer C."/>
            <person name="Gronow S."/>
            <person name="Severitt S."/>
            <person name="Schroder I."/>
            <person name="Tallon L."/>
            <person name="Sadzewicz L."/>
            <person name="Zhao X."/>
            <person name="Vavikolanu K."/>
            <person name="Mehta A."/>
            <person name="Aluvathingal J."/>
            <person name="Nadendla S."/>
            <person name="Myers T."/>
            <person name="Yan Y."/>
            <person name="Sichtig H."/>
        </authorList>
    </citation>
    <scope>NUCLEOTIDE SEQUENCE [LARGE SCALE GENOMIC DNA]</scope>
    <source>
        <strain evidence="1 2">FDAARGOS_787</strain>
    </source>
</reference>
<gene>
    <name evidence="1" type="ORF">FOC81_07850</name>
</gene>
<dbReference type="RefSeq" id="WP_174716028.1">
    <property type="nucleotide sequence ID" value="NZ_CP054569.1"/>
</dbReference>
<proteinExistence type="predicted"/>
<evidence type="ECO:0000313" key="2">
    <source>
        <dbReference type="Proteomes" id="UP000509782"/>
    </source>
</evidence>
<evidence type="ECO:0000313" key="1">
    <source>
        <dbReference type="EMBL" id="QKQ46610.1"/>
    </source>
</evidence>
<dbReference type="EMBL" id="CP054569">
    <property type="protein sequence ID" value="QKQ46610.1"/>
    <property type="molecule type" value="Genomic_DNA"/>
</dbReference>
<name>A0A6N0JII2_ACHDE</name>